<dbReference type="EMBL" id="CP036276">
    <property type="protein sequence ID" value="QDU42486.1"/>
    <property type="molecule type" value="Genomic_DNA"/>
</dbReference>
<keyword evidence="2" id="KW-1185">Reference proteome</keyword>
<gene>
    <name evidence="1" type="ORF">Mal52_09470</name>
</gene>
<protein>
    <submittedName>
        <fullName evidence="1">Uncharacterized protein</fullName>
    </submittedName>
</protein>
<evidence type="ECO:0000313" key="2">
    <source>
        <dbReference type="Proteomes" id="UP000319383"/>
    </source>
</evidence>
<dbReference type="Proteomes" id="UP000319383">
    <property type="component" value="Chromosome"/>
</dbReference>
<sequence length="123" mass="14563">MEVLRVHVIDHVRKYLYMRYTDPLTGQQVSRSTGETERKAADRTTAKWEAELQQGRYSKPHTISWQKFRRRFEDEKLLGLSDNYASNMNHIQKVGIKRLADIDAAAVSKFQSRLRRPGCRRRR</sequence>
<reference evidence="1 2" key="1">
    <citation type="submission" date="2019-02" db="EMBL/GenBank/DDBJ databases">
        <title>Deep-cultivation of Planctomycetes and their phenomic and genomic characterization uncovers novel biology.</title>
        <authorList>
            <person name="Wiegand S."/>
            <person name="Jogler M."/>
            <person name="Boedeker C."/>
            <person name="Pinto D."/>
            <person name="Vollmers J."/>
            <person name="Rivas-Marin E."/>
            <person name="Kohn T."/>
            <person name="Peeters S.H."/>
            <person name="Heuer A."/>
            <person name="Rast P."/>
            <person name="Oberbeckmann S."/>
            <person name="Bunk B."/>
            <person name="Jeske O."/>
            <person name="Meyerdierks A."/>
            <person name="Storesund J.E."/>
            <person name="Kallscheuer N."/>
            <person name="Luecker S."/>
            <person name="Lage O.M."/>
            <person name="Pohl T."/>
            <person name="Merkel B.J."/>
            <person name="Hornburger P."/>
            <person name="Mueller R.-W."/>
            <person name="Bruemmer F."/>
            <person name="Labrenz M."/>
            <person name="Spormann A.M."/>
            <person name="Op den Camp H."/>
            <person name="Overmann J."/>
            <person name="Amann R."/>
            <person name="Jetten M.S.M."/>
            <person name="Mascher T."/>
            <person name="Medema M.H."/>
            <person name="Devos D.P."/>
            <person name="Kaster A.-K."/>
            <person name="Ovreas L."/>
            <person name="Rohde M."/>
            <person name="Galperin M.Y."/>
            <person name="Jogler C."/>
        </authorList>
    </citation>
    <scope>NUCLEOTIDE SEQUENCE [LARGE SCALE GENOMIC DNA]</scope>
    <source>
        <strain evidence="1 2">Mal52</strain>
    </source>
</reference>
<organism evidence="1 2">
    <name type="scientific">Symmachiella dynata</name>
    <dbReference type="NCBI Taxonomy" id="2527995"/>
    <lineage>
        <taxon>Bacteria</taxon>
        <taxon>Pseudomonadati</taxon>
        <taxon>Planctomycetota</taxon>
        <taxon>Planctomycetia</taxon>
        <taxon>Planctomycetales</taxon>
        <taxon>Planctomycetaceae</taxon>
        <taxon>Symmachiella</taxon>
    </lineage>
</organism>
<dbReference type="KEGG" id="sdyn:Mal52_09470"/>
<evidence type="ECO:0000313" key="1">
    <source>
        <dbReference type="EMBL" id="QDU42486.1"/>
    </source>
</evidence>
<accession>A0A517ZJ42</accession>
<dbReference type="AlphaFoldDB" id="A0A517ZJ42"/>
<name>A0A517ZJ42_9PLAN</name>
<proteinExistence type="predicted"/>